<name>A0A226DGK9_FOLCA</name>
<evidence type="ECO:0000313" key="2">
    <source>
        <dbReference type="Proteomes" id="UP000198287"/>
    </source>
</evidence>
<protein>
    <submittedName>
        <fullName evidence="1">Uncharacterized protein</fullName>
    </submittedName>
</protein>
<evidence type="ECO:0000313" key="1">
    <source>
        <dbReference type="EMBL" id="OXA43326.1"/>
    </source>
</evidence>
<sequence length="402" mass="44387">MVNKTSEIILNQLKYASLGRVLDRKLFLKRVRGCSAVKVRFGSNFVDVLTPLKMIVLCIKGTAQDCNLITQVDIEALKYVQVKKHNLMKYKSMIENAIYSNGGDADEICESLVTEGDKFLPKLKEFATNTNLPARVAFDKFCKKDFSSCERLEFPKEVEDYFMTKALPTTGAVSKGIELAFGGADFGLKTSKCFNEVLSFAKNLFLPTYNVGNFLNDMTLSRNSIQKSQGARLVIHATPGSGAELSPRSHTFDSSLSGKLFANPTRLGVSTGWVLLSWLGEPGQTVWQCQKGEPSQSPFSVRRSDSSPELYGFLAKDFSPALFLMGEAKDFSPTLFLMGEATDFSPALFLMGEATDFSPTLFLMGKKDGSSSHTSYEEKEGSSPHTFPYGKKYGFSPPYIAL</sequence>
<dbReference type="Proteomes" id="UP000198287">
    <property type="component" value="Unassembled WGS sequence"/>
</dbReference>
<dbReference type="AlphaFoldDB" id="A0A226DGK9"/>
<comment type="caution">
    <text evidence="1">The sequence shown here is derived from an EMBL/GenBank/DDBJ whole genome shotgun (WGS) entry which is preliminary data.</text>
</comment>
<accession>A0A226DGK9</accession>
<organism evidence="1 2">
    <name type="scientific">Folsomia candida</name>
    <name type="common">Springtail</name>
    <dbReference type="NCBI Taxonomy" id="158441"/>
    <lineage>
        <taxon>Eukaryota</taxon>
        <taxon>Metazoa</taxon>
        <taxon>Ecdysozoa</taxon>
        <taxon>Arthropoda</taxon>
        <taxon>Hexapoda</taxon>
        <taxon>Collembola</taxon>
        <taxon>Entomobryomorpha</taxon>
        <taxon>Isotomoidea</taxon>
        <taxon>Isotomidae</taxon>
        <taxon>Proisotominae</taxon>
        <taxon>Folsomia</taxon>
    </lineage>
</organism>
<keyword evidence="2" id="KW-1185">Reference proteome</keyword>
<reference evidence="1 2" key="1">
    <citation type="submission" date="2015-12" db="EMBL/GenBank/DDBJ databases">
        <title>The genome of Folsomia candida.</title>
        <authorList>
            <person name="Faddeeva A."/>
            <person name="Derks M.F."/>
            <person name="Anvar Y."/>
            <person name="Smit S."/>
            <person name="Van Straalen N."/>
            <person name="Roelofs D."/>
        </authorList>
    </citation>
    <scope>NUCLEOTIDE SEQUENCE [LARGE SCALE GENOMIC DNA]</scope>
    <source>
        <strain evidence="1 2">VU population</strain>
        <tissue evidence="1">Whole body</tissue>
    </source>
</reference>
<dbReference type="EMBL" id="LNIX01000023">
    <property type="protein sequence ID" value="OXA43326.1"/>
    <property type="molecule type" value="Genomic_DNA"/>
</dbReference>
<gene>
    <name evidence="1" type="ORF">Fcan01_22026</name>
</gene>
<proteinExistence type="predicted"/>